<dbReference type="RefSeq" id="WP_062425027.1">
    <property type="nucleotide sequence ID" value="NZ_PKQI01000003.1"/>
</dbReference>
<dbReference type="InterPro" id="IPR007948">
    <property type="entry name" value="DUF736"/>
</dbReference>
<name>A0A7Y3T8F3_9HYPH</name>
<organism evidence="1 2">
    <name type="scientific">Brucella pseudogrignonensis</name>
    <dbReference type="NCBI Taxonomy" id="419475"/>
    <lineage>
        <taxon>Bacteria</taxon>
        <taxon>Pseudomonadati</taxon>
        <taxon>Pseudomonadota</taxon>
        <taxon>Alphaproteobacteria</taxon>
        <taxon>Hyphomicrobiales</taxon>
        <taxon>Brucellaceae</taxon>
        <taxon>Brucella/Ochrobactrum group</taxon>
        <taxon>Brucella</taxon>
    </lineage>
</organism>
<evidence type="ECO:0000313" key="1">
    <source>
        <dbReference type="EMBL" id="NNV22879.1"/>
    </source>
</evidence>
<dbReference type="Pfam" id="PF05284">
    <property type="entry name" value="DUF736"/>
    <property type="match status" value="1"/>
</dbReference>
<dbReference type="Proteomes" id="UP000526233">
    <property type="component" value="Unassembled WGS sequence"/>
</dbReference>
<reference evidence="1 2" key="1">
    <citation type="submission" date="2018-11" db="EMBL/GenBank/DDBJ databases">
        <title>Genome sequencing and analysis.</title>
        <authorList>
            <person name="Huang Y.-T."/>
        </authorList>
    </citation>
    <scope>NUCLEOTIDE SEQUENCE [LARGE SCALE GENOMIC DNA]</scope>
    <source>
        <strain evidence="1 2">SHIN</strain>
    </source>
</reference>
<evidence type="ECO:0000313" key="2">
    <source>
        <dbReference type="Proteomes" id="UP000526233"/>
    </source>
</evidence>
<dbReference type="AlphaFoldDB" id="A0A7Y3T8F3"/>
<proteinExistence type="predicted"/>
<accession>A0A7Y3T8F3</accession>
<comment type="caution">
    <text evidence="1">The sequence shown here is derived from an EMBL/GenBank/DDBJ whole genome shotgun (WGS) entry which is preliminary data.</text>
</comment>
<protein>
    <submittedName>
        <fullName evidence="1">DUF736 domain-containing protein</fullName>
    </submittedName>
</protein>
<dbReference type="EMBL" id="PKQI01000003">
    <property type="protein sequence ID" value="NNV22879.1"/>
    <property type="molecule type" value="Genomic_DNA"/>
</dbReference>
<gene>
    <name evidence="1" type="ORF">EHE22_20935</name>
</gene>
<sequence>MPQIGEFTREEFGFTGRIHTLTLYREITILPVEPSEVENAPNYRVHHGADDNAPEIGAAWTETSEKAGEYLSLLIDDPTFPQPIRARLFQNGADATSWSLHWNRPQKRGERE</sequence>